<gene>
    <name evidence="8" type="ORF">SAMN04488056_103219</name>
</gene>
<evidence type="ECO:0000313" key="8">
    <source>
        <dbReference type="EMBL" id="SFO11813.1"/>
    </source>
</evidence>
<keyword evidence="5" id="KW-0812">Transmembrane</keyword>
<dbReference type="PANTHER" id="PTHR32089">
    <property type="entry name" value="METHYL-ACCEPTING CHEMOTAXIS PROTEIN MCPB"/>
    <property type="match status" value="1"/>
</dbReference>
<proteinExistence type="inferred from homology"/>
<dbReference type="GO" id="GO:0016020">
    <property type="term" value="C:membrane"/>
    <property type="evidence" value="ECO:0007669"/>
    <property type="project" value="InterPro"/>
</dbReference>
<evidence type="ECO:0000256" key="2">
    <source>
        <dbReference type="ARBA" id="ARBA00029447"/>
    </source>
</evidence>
<keyword evidence="9" id="KW-1185">Reference proteome</keyword>
<feature type="domain" description="Methyl-accepting transducer" evidence="6">
    <location>
        <begin position="397"/>
        <end position="630"/>
    </location>
</feature>
<dbReference type="InterPro" id="IPR003660">
    <property type="entry name" value="HAMP_dom"/>
</dbReference>
<feature type="compositionally biased region" description="Low complexity" evidence="4">
    <location>
        <begin position="425"/>
        <end position="443"/>
    </location>
</feature>
<dbReference type="STRING" id="655353.SAMN04488056_103219"/>
<dbReference type="PROSITE" id="PS50111">
    <property type="entry name" value="CHEMOTAXIS_TRANSDUC_2"/>
    <property type="match status" value="1"/>
</dbReference>
<evidence type="ECO:0000259" key="7">
    <source>
        <dbReference type="PROSITE" id="PS50885"/>
    </source>
</evidence>
<sequence length="675" mass="73507">MLSKLFSFLTIRQRIAALVVLMLMGFIGMLVVNGQITAMLNEARKMEQTTQQRARLFQDLQAVSLKAAKLSEEFLLERDKIKADATTGLFASALAAPADEEILGAFSRSYHDSLDQLTNAAHIFSDIKKLREEVGLGEEDGLRGKLNAAVRRAGEKLSSFAKKYKLGPAAGAVEARMLQLRHHEKDYMLFGDPGIIEKFDASYDDLIKSMKPAGFKIVGRMEMKGFLKVYRQDFADWVAGKKALDEKVQLFRQTISNLVADVESQSQDAFELGAAQMAKALAQKEAAERSFYGITIGIVLLTIVFSLLIARSITGPLSRLADVMDRIRVNDLSVELPEIRSRDALGRLSVAARNFLESVIQSKRLKDNARLDRQKELDRQAALEQMLQSFRLETDQVMLRVSSQAREVIKRTDSLNEISHNAQGSSELARSSTASSVSHASAVSEKAQELQTAASDIIEQTEKAHRVVGEAEAVSNSANGTMDKLNKATGQIGDIVEMIGKIAAQTNLLALNATIEAARAGEAGKGFAVVAEEVKELSSQTAKATETIAAQITDVQQAASETGTLIHTISDMIAGVNEVTRAIAEAVDVQKQATTHMDGDITIALKESRGASDKVANVAETIAQSSREAEAFKSVSTQLEDVIANMEGSVHDFLDAVEQDLDARRTEMKAELEAA</sequence>
<dbReference type="SMART" id="SM00304">
    <property type="entry name" value="HAMP"/>
    <property type="match status" value="2"/>
</dbReference>
<evidence type="ECO:0000313" key="9">
    <source>
        <dbReference type="Proteomes" id="UP000199236"/>
    </source>
</evidence>
<feature type="transmembrane region" description="Helical" evidence="5">
    <location>
        <begin position="291"/>
        <end position="310"/>
    </location>
</feature>
<dbReference type="RefSeq" id="WP_090070831.1">
    <property type="nucleotide sequence ID" value="NZ_FOVR01000003.1"/>
</dbReference>
<reference evidence="8 9" key="1">
    <citation type="submission" date="2016-10" db="EMBL/GenBank/DDBJ databases">
        <authorList>
            <person name="de Groot N.N."/>
        </authorList>
    </citation>
    <scope>NUCLEOTIDE SEQUENCE [LARGE SCALE GENOMIC DNA]</scope>
    <source>
        <strain evidence="8 9">CGMCC 1.9157</strain>
    </source>
</reference>
<protein>
    <submittedName>
        <fullName evidence="8">Methyl-accepting chemotaxis protein</fullName>
    </submittedName>
</protein>
<dbReference type="PROSITE" id="PS50885">
    <property type="entry name" value="HAMP"/>
    <property type="match status" value="1"/>
</dbReference>
<dbReference type="SUPFAM" id="SSF58104">
    <property type="entry name" value="Methyl-accepting chemotaxis protein (MCP) signaling domain"/>
    <property type="match status" value="1"/>
</dbReference>
<keyword evidence="1 3" id="KW-0807">Transducer</keyword>
<dbReference type="PANTHER" id="PTHR32089:SF112">
    <property type="entry name" value="LYSOZYME-LIKE PROTEIN-RELATED"/>
    <property type="match status" value="1"/>
</dbReference>
<evidence type="ECO:0000259" key="6">
    <source>
        <dbReference type="PROSITE" id="PS50111"/>
    </source>
</evidence>
<dbReference type="SUPFAM" id="SSF158472">
    <property type="entry name" value="HAMP domain-like"/>
    <property type="match status" value="1"/>
</dbReference>
<keyword evidence="5" id="KW-0472">Membrane</keyword>
<dbReference type="Pfam" id="PF00015">
    <property type="entry name" value="MCPsignal"/>
    <property type="match status" value="1"/>
</dbReference>
<dbReference type="Gene3D" id="6.10.340.10">
    <property type="match status" value="1"/>
</dbReference>
<dbReference type="GO" id="GO:0007165">
    <property type="term" value="P:signal transduction"/>
    <property type="evidence" value="ECO:0007669"/>
    <property type="project" value="UniProtKB-KW"/>
</dbReference>
<evidence type="ECO:0000256" key="5">
    <source>
        <dbReference type="SAM" id="Phobius"/>
    </source>
</evidence>
<feature type="transmembrane region" description="Helical" evidence="5">
    <location>
        <begin position="15"/>
        <end position="36"/>
    </location>
</feature>
<dbReference type="InterPro" id="IPR004089">
    <property type="entry name" value="MCPsignal_dom"/>
</dbReference>
<dbReference type="SMART" id="SM00283">
    <property type="entry name" value="MA"/>
    <property type="match status" value="1"/>
</dbReference>
<organism evidence="8 9">
    <name type="scientific">Cohaesibacter marisflavi</name>
    <dbReference type="NCBI Taxonomy" id="655353"/>
    <lineage>
        <taxon>Bacteria</taxon>
        <taxon>Pseudomonadati</taxon>
        <taxon>Pseudomonadota</taxon>
        <taxon>Alphaproteobacteria</taxon>
        <taxon>Hyphomicrobiales</taxon>
        <taxon>Cohaesibacteraceae</taxon>
    </lineage>
</organism>
<dbReference type="Gene3D" id="1.10.287.950">
    <property type="entry name" value="Methyl-accepting chemotaxis protein"/>
    <property type="match status" value="1"/>
</dbReference>
<evidence type="ECO:0000256" key="4">
    <source>
        <dbReference type="SAM" id="MobiDB-lite"/>
    </source>
</evidence>
<comment type="similarity">
    <text evidence="2">Belongs to the methyl-accepting chemotaxis (MCP) protein family.</text>
</comment>
<evidence type="ECO:0000256" key="3">
    <source>
        <dbReference type="PROSITE-ProRule" id="PRU00284"/>
    </source>
</evidence>
<dbReference type="Pfam" id="PF00672">
    <property type="entry name" value="HAMP"/>
    <property type="match status" value="1"/>
</dbReference>
<accession>A0A1I5EKF1</accession>
<dbReference type="OrthoDB" id="5349256at2"/>
<name>A0A1I5EKF1_9HYPH</name>
<dbReference type="Proteomes" id="UP000199236">
    <property type="component" value="Unassembled WGS sequence"/>
</dbReference>
<feature type="region of interest" description="Disordered" evidence="4">
    <location>
        <begin position="416"/>
        <end position="443"/>
    </location>
</feature>
<feature type="domain" description="HAMP" evidence="7">
    <location>
        <begin position="311"/>
        <end position="364"/>
    </location>
</feature>
<dbReference type="AlphaFoldDB" id="A0A1I5EKF1"/>
<evidence type="ECO:0000256" key="1">
    <source>
        <dbReference type="ARBA" id="ARBA00023224"/>
    </source>
</evidence>
<dbReference type="EMBL" id="FOVR01000003">
    <property type="protein sequence ID" value="SFO11813.1"/>
    <property type="molecule type" value="Genomic_DNA"/>
</dbReference>
<keyword evidence="5" id="KW-1133">Transmembrane helix</keyword>